<organism evidence="1 2">
    <name type="scientific">Jatropha curcas</name>
    <name type="common">Barbados nut</name>
    <dbReference type="NCBI Taxonomy" id="180498"/>
    <lineage>
        <taxon>Eukaryota</taxon>
        <taxon>Viridiplantae</taxon>
        <taxon>Streptophyta</taxon>
        <taxon>Embryophyta</taxon>
        <taxon>Tracheophyta</taxon>
        <taxon>Spermatophyta</taxon>
        <taxon>Magnoliopsida</taxon>
        <taxon>eudicotyledons</taxon>
        <taxon>Gunneridae</taxon>
        <taxon>Pentapetalae</taxon>
        <taxon>rosids</taxon>
        <taxon>fabids</taxon>
        <taxon>Malpighiales</taxon>
        <taxon>Euphorbiaceae</taxon>
        <taxon>Crotonoideae</taxon>
        <taxon>Jatropheae</taxon>
        <taxon>Jatropha</taxon>
    </lineage>
</organism>
<sequence>MPEHGPVASFSFILDHPGHARETSRESIPDVTARLHPLSIDDYNEVCQLYEVAHLKLAEARLSDELIFRVDMVPSYGRGRGMRHGGHMDCRARCQLVIIKETEESGREDSKEMASNMS</sequence>
<evidence type="ECO:0000313" key="1">
    <source>
        <dbReference type="EMBL" id="KDP23174.1"/>
    </source>
</evidence>
<dbReference type="AlphaFoldDB" id="A0A067JUH7"/>
<gene>
    <name evidence="1" type="ORF">JCGZ_00085</name>
</gene>
<proteinExistence type="predicted"/>
<dbReference type="Proteomes" id="UP000027138">
    <property type="component" value="Unassembled WGS sequence"/>
</dbReference>
<name>A0A067JUH7_JATCU</name>
<dbReference type="EMBL" id="KK915233">
    <property type="protein sequence ID" value="KDP23174.1"/>
    <property type="molecule type" value="Genomic_DNA"/>
</dbReference>
<accession>A0A067JUH7</accession>
<protein>
    <submittedName>
        <fullName evidence="1">Uncharacterized protein</fullName>
    </submittedName>
</protein>
<reference evidence="1 2" key="1">
    <citation type="journal article" date="2014" name="PLoS ONE">
        <title>Global Analysis of Gene Expression Profiles in Physic Nut (Jatropha curcas L.) Seedlings Exposed to Salt Stress.</title>
        <authorList>
            <person name="Zhang L."/>
            <person name="Zhang C."/>
            <person name="Wu P."/>
            <person name="Chen Y."/>
            <person name="Li M."/>
            <person name="Jiang H."/>
            <person name="Wu G."/>
        </authorList>
    </citation>
    <scope>NUCLEOTIDE SEQUENCE [LARGE SCALE GENOMIC DNA]</scope>
    <source>
        <strain evidence="2">cv. GZQX0401</strain>
        <tissue evidence="1">Young leaves</tissue>
    </source>
</reference>
<keyword evidence="2" id="KW-1185">Reference proteome</keyword>
<evidence type="ECO:0000313" key="2">
    <source>
        <dbReference type="Proteomes" id="UP000027138"/>
    </source>
</evidence>